<dbReference type="InterPro" id="IPR020904">
    <property type="entry name" value="Sc_DH/Rdtase_CS"/>
</dbReference>
<organism evidence="3 4">
    <name type="scientific">Polymorphobacter multimanifer</name>
    <dbReference type="NCBI Taxonomy" id="1070431"/>
    <lineage>
        <taxon>Bacteria</taxon>
        <taxon>Pseudomonadati</taxon>
        <taxon>Pseudomonadota</taxon>
        <taxon>Alphaproteobacteria</taxon>
        <taxon>Sphingomonadales</taxon>
        <taxon>Sphingosinicellaceae</taxon>
        <taxon>Polymorphobacter</taxon>
    </lineage>
</organism>
<dbReference type="CDD" id="cd05233">
    <property type="entry name" value="SDR_c"/>
    <property type="match status" value="1"/>
</dbReference>
<sequence length="255" mass="25719">MPEAASPRHALITGGGTGIGAAIATALAAEGCRVTLLGRREGPLRAVAEGLPDAGFVTGDVTCPESIDTAFCAARAARGPIDILVANAGAAESGRFAAQGRAVWRRMMAVNLDAVHDCAQAALPDLLASPAGRLVVVASTAGLKGYGFSVAYSAAKHGAIGLVRSLAMELAGTKVTVNAVCPGFTDTDIVAEAVATISGKTGRSAQAARAELARFNPQGRLIDPLEVARAVAWLACTDSRSITGQSIIVAGGEIM</sequence>
<dbReference type="Gene3D" id="3.40.50.720">
    <property type="entry name" value="NAD(P)-binding Rossmann-like Domain"/>
    <property type="match status" value="1"/>
</dbReference>
<evidence type="ECO:0000256" key="1">
    <source>
        <dbReference type="ARBA" id="ARBA00006484"/>
    </source>
</evidence>
<dbReference type="AlphaFoldDB" id="A0A841L652"/>
<dbReference type="FunFam" id="3.40.50.720:FF:000084">
    <property type="entry name" value="Short-chain dehydrogenase reductase"/>
    <property type="match status" value="1"/>
</dbReference>
<accession>A0A841L652</accession>
<dbReference type="EMBL" id="JACIIV010000013">
    <property type="protein sequence ID" value="MBB6227900.1"/>
    <property type="molecule type" value="Genomic_DNA"/>
</dbReference>
<dbReference type="RefSeq" id="WP_184199274.1">
    <property type="nucleotide sequence ID" value="NZ_JACIIV010000013.1"/>
</dbReference>
<dbReference type="GO" id="GO:0032787">
    <property type="term" value="P:monocarboxylic acid metabolic process"/>
    <property type="evidence" value="ECO:0007669"/>
    <property type="project" value="UniProtKB-ARBA"/>
</dbReference>
<dbReference type="SUPFAM" id="SSF51735">
    <property type="entry name" value="NAD(P)-binding Rossmann-fold domains"/>
    <property type="match status" value="1"/>
</dbReference>
<dbReference type="PROSITE" id="PS00061">
    <property type="entry name" value="ADH_SHORT"/>
    <property type="match status" value="1"/>
</dbReference>
<dbReference type="Pfam" id="PF00106">
    <property type="entry name" value="adh_short"/>
    <property type="match status" value="1"/>
</dbReference>
<protein>
    <submittedName>
        <fullName evidence="3">NAD(P)-dependent dehydrogenase (Short-subunit alcohol dehydrogenase family)</fullName>
    </submittedName>
</protein>
<dbReference type="Proteomes" id="UP000538147">
    <property type="component" value="Unassembled WGS sequence"/>
</dbReference>
<dbReference type="PRINTS" id="PR00081">
    <property type="entry name" value="GDHRDH"/>
</dbReference>
<evidence type="ECO:0000313" key="3">
    <source>
        <dbReference type="EMBL" id="MBB6227900.1"/>
    </source>
</evidence>
<dbReference type="InterPro" id="IPR036291">
    <property type="entry name" value="NAD(P)-bd_dom_sf"/>
</dbReference>
<dbReference type="InterPro" id="IPR050259">
    <property type="entry name" value="SDR"/>
</dbReference>
<dbReference type="PANTHER" id="PTHR42879">
    <property type="entry name" value="3-OXOACYL-(ACYL-CARRIER-PROTEIN) REDUCTASE"/>
    <property type="match status" value="1"/>
</dbReference>
<reference evidence="3 4" key="1">
    <citation type="submission" date="2020-08" db="EMBL/GenBank/DDBJ databases">
        <title>Genomic Encyclopedia of Type Strains, Phase IV (KMG-IV): sequencing the most valuable type-strain genomes for metagenomic binning, comparative biology and taxonomic classification.</title>
        <authorList>
            <person name="Goeker M."/>
        </authorList>
    </citation>
    <scope>NUCLEOTIDE SEQUENCE [LARGE SCALE GENOMIC DNA]</scope>
    <source>
        <strain evidence="3 4">DSM 102189</strain>
    </source>
</reference>
<comment type="similarity">
    <text evidence="1 2">Belongs to the short-chain dehydrogenases/reductases (SDR) family.</text>
</comment>
<dbReference type="PANTHER" id="PTHR42879:SF2">
    <property type="entry name" value="3-OXOACYL-[ACYL-CARRIER-PROTEIN] REDUCTASE FABG"/>
    <property type="match status" value="1"/>
</dbReference>
<evidence type="ECO:0000256" key="2">
    <source>
        <dbReference type="RuleBase" id="RU000363"/>
    </source>
</evidence>
<proteinExistence type="inferred from homology"/>
<name>A0A841L652_9SPHN</name>
<dbReference type="PRINTS" id="PR00080">
    <property type="entry name" value="SDRFAMILY"/>
</dbReference>
<comment type="caution">
    <text evidence="3">The sequence shown here is derived from an EMBL/GenBank/DDBJ whole genome shotgun (WGS) entry which is preliminary data.</text>
</comment>
<evidence type="ECO:0000313" key="4">
    <source>
        <dbReference type="Proteomes" id="UP000538147"/>
    </source>
</evidence>
<keyword evidence="4" id="KW-1185">Reference proteome</keyword>
<gene>
    <name evidence="3" type="ORF">FHS79_002081</name>
</gene>
<dbReference type="InterPro" id="IPR002347">
    <property type="entry name" value="SDR_fam"/>
</dbReference>